<evidence type="ECO:0000313" key="2">
    <source>
        <dbReference type="Proteomes" id="UP000688137"/>
    </source>
</evidence>
<organism evidence="1 2">
    <name type="scientific">Paramecium primaurelia</name>
    <dbReference type="NCBI Taxonomy" id="5886"/>
    <lineage>
        <taxon>Eukaryota</taxon>
        <taxon>Sar</taxon>
        <taxon>Alveolata</taxon>
        <taxon>Ciliophora</taxon>
        <taxon>Intramacronucleata</taxon>
        <taxon>Oligohymenophorea</taxon>
        <taxon>Peniculida</taxon>
        <taxon>Parameciidae</taxon>
        <taxon>Paramecium</taxon>
    </lineage>
</organism>
<proteinExistence type="predicted"/>
<dbReference type="Proteomes" id="UP000688137">
    <property type="component" value="Unassembled WGS sequence"/>
</dbReference>
<accession>A0A8S1NRU7</accession>
<dbReference type="EMBL" id="CAJJDM010000087">
    <property type="protein sequence ID" value="CAD8089564.1"/>
    <property type="molecule type" value="Genomic_DNA"/>
</dbReference>
<name>A0A8S1NRU7_PARPR</name>
<keyword evidence="2" id="KW-1185">Reference proteome</keyword>
<comment type="caution">
    <text evidence="1">The sequence shown here is derived from an EMBL/GenBank/DDBJ whole genome shotgun (WGS) entry which is preliminary data.</text>
</comment>
<gene>
    <name evidence="1" type="ORF">PPRIM_AZ9-3.1.T0840003</name>
</gene>
<reference evidence="1" key="1">
    <citation type="submission" date="2021-01" db="EMBL/GenBank/DDBJ databases">
        <authorList>
            <consortium name="Genoscope - CEA"/>
            <person name="William W."/>
        </authorList>
    </citation>
    <scope>NUCLEOTIDE SEQUENCE</scope>
</reference>
<sequence>MKVYATNYYEQRFSSQIFSKWRKLAYNQTRNDILQQVIRKTDSQIMQKQKEYEQLIQTQILNLQLLQCMLFLKRNCICTQNIQN</sequence>
<dbReference type="AlphaFoldDB" id="A0A8S1NRU7"/>
<evidence type="ECO:0000313" key="1">
    <source>
        <dbReference type="EMBL" id="CAD8089564.1"/>
    </source>
</evidence>
<protein>
    <submittedName>
        <fullName evidence="1">Uncharacterized protein</fullName>
    </submittedName>
</protein>